<comment type="caution">
    <text evidence="2">The sequence shown here is derived from an EMBL/GenBank/DDBJ whole genome shotgun (WGS) entry which is preliminary data.</text>
</comment>
<evidence type="ECO:0000313" key="2">
    <source>
        <dbReference type="EMBL" id="KKN12967.1"/>
    </source>
</evidence>
<organism evidence="2">
    <name type="scientific">marine sediment metagenome</name>
    <dbReference type="NCBI Taxonomy" id="412755"/>
    <lineage>
        <taxon>unclassified sequences</taxon>
        <taxon>metagenomes</taxon>
        <taxon>ecological metagenomes</taxon>
    </lineage>
</organism>
<accession>A0A0F9NLL6</accession>
<feature type="compositionally biased region" description="Acidic residues" evidence="1">
    <location>
        <begin position="318"/>
        <end position="330"/>
    </location>
</feature>
<reference evidence="2" key="1">
    <citation type="journal article" date="2015" name="Nature">
        <title>Complex archaea that bridge the gap between prokaryotes and eukaryotes.</title>
        <authorList>
            <person name="Spang A."/>
            <person name="Saw J.H."/>
            <person name="Jorgensen S.L."/>
            <person name="Zaremba-Niedzwiedzka K."/>
            <person name="Martijn J."/>
            <person name="Lind A.E."/>
            <person name="van Eijk R."/>
            <person name="Schleper C."/>
            <person name="Guy L."/>
            <person name="Ettema T.J."/>
        </authorList>
    </citation>
    <scope>NUCLEOTIDE SEQUENCE</scope>
</reference>
<evidence type="ECO:0000256" key="1">
    <source>
        <dbReference type="SAM" id="MobiDB-lite"/>
    </source>
</evidence>
<dbReference type="AlphaFoldDB" id="A0A0F9NLL6"/>
<feature type="compositionally biased region" description="Acidic residues" evidence="1">
    <location>
        <begin position="365"/>
        <end position="381"/>
    </location>
</feature>
<feature type="region of interest" description="Disordered" evidence="1">
    <location>
        <begin position="253"/>
        <end position="279"/>
    </location>
</feature>
<protein>
    <submittedName>
        <fullName evidence="2">Uncharacterized protein</fullName>
    </submittedName>
</protein>
<feature type="region of interest" description="Disordered" evidence="1">
    <location>
        <begin position="316"/>
        <end position="397"/>
    </location>
</feature>
<proteinExistence type="predicted"/>
<name>A0A0F9NLL6_9ZZZZ</name>
<dbReference type="EMBL" id="LAZR01003973">
    <property type="protein sequence ID" value="KKN12967.1"/>
    <property type="molecule type" value="Genomic_DNA"/>
</dbReference>
<gene>
    <name evidence="2" type="ORF">LCGC14_1011200</name>
</gene>
<feature type="compositionally biased region" description="Basic and acidic residues" evidence="1">
    <location>
        <begin position="347"/>
        <end position="364"/>
    </location>
</feature>
<sequence length="397" mass="43870">MGKVNISKLKQRQAEEAKGGEFIKFDEGISRLYLHPPCEPNDDHDDTEGLPWLNVGVHYKVGPNVGMAICLDKGRNPIITHPIVEKFLGDRKTTPNIDLDAGCPVCQALPDMTDDEKSDRAFQVRHLWGVTLMGYRRDAADDWRAERTPKPRVWMGGASIHGGFQGEFSDDDDITDMDRAMLVQVTREGTGPRNTKYGVESDKPTIKKPMNFPKALRRVILDAMEDDCNLFQLIANMLKGTEELRAALSGVAIAEDDRTEDEPDAPPEGGPDYEWQKGTPLPKPCFANAEDITDDQECGECAYKWACADLCGVAVPGEEPEPEPEPEPAPENETKADRRARLNRAKAAKEKAGDHPSGLTKEELGTDDAQGDDLDEVERELEEASKKTTKTAARSGK</sequence>